<keyword evidence="3" id="KW-1185">Reference proteome</keyword>
<feature type="region of interest" description="Disordered" evidence="1">
    <location>
        <begin position="174"/>
        <end position="249"/>
    </location>
</feature>
<protein>
    <submittedName>
        <fullName evidence="2">DgyrCDS12418</fullName>
    </submittedName>
</protein>
<comment type="caution">
    <text evidence="2">The sequence shown here is derived from an EMBL/GenBank/DDBJ whole genome shotgun (WGS) entry which is preliminary data.</text>
</comment>
<dbReference type="EMBL" id="CAJFCJ010000020">
    <property type="protein sequence ID" value="CAD5124116.1"/>
    <property type="molecule type" value="Genomic_DNA"/>
</dbReference>
<evidence type="ECO:0000256" key="1">
    <source>
        <dbReference type="SAM" id="MobiDB-lite"/>
    </source>
</evidence>
<feature type="compositionally biased region" description="Basic and acidic residues" evidence="1">
    <location>
        <begin position="184"/>
        <end position="202"/>
    </location>
</feature>
<name>A0A7I8W7M0_9ANNE</name>
<evidence type="ECO:0000313" key="3">
    <source>
        <dbReference type="Proteomes" id="UP000549394"/>
    </source>
</evidence>
<dbReference type="AlphaFoldDB" id="A0A7I8W7M0"/>
<gene>
    <name evidence="2" type="ORF">DGYR_LOCUS11706</name>
</gene>
<sequence>MDRSTNNLDLEDVSQVYICQMDALLGLLSENNVPKEVIDNCLCSALLSSNCPASGVEQLFDVYKYNGQNYKSDYHCPTLAHLAAKYGLAQLFIIYRDLECYQKISRLTNKEGFLATEMAPSSKLGRTTSYEQAMEAANKPSETNVNDKTAVDDYYDSLNTYMVMSPNLHLSQGYENVSDEQEDSRDTNTKLNTQDKEIRKAPSFDSINGSNQRNSQLIKHRRNSENSNRFIEPPTLLPIPQNRPKNPLAALKKKIIR</sequence>
<organism evidence="2 3">
    <name type="scientific">Dimorphilus gyrociliatus</name>
    <dbReference type="NCBI Taxonomy" id="2664684"/>
    <lineage>
        <taxon>Eukaryota</taxon>
        <taxon>Metazoa</taxon>
        <taxon>Spiralia</taxon>
        <taxon>Lophotrochozoa</taxon>
        <taxon>Annelida</taxon>
        <taxon>Polychaeta</taxon>
        <taxon>Polychaeta incertae sedis</taxon>
        <taxon>Dinophilidae</taxon>
        <taxon>Dimorphilus</taxon>
    </lineage>
</organism>
<feature type="compositionally biased region" description="Polar residues" evidence="1">
    <location>
        <begin position="205"/>
        <end position="217"/>
    </location>
</feature>
<dbReference type="Proteomes" id="UP000549394">
    <property type="component" value="Unassembled WGS sequence"/>
</dbReference>
<proteinExistence type="predicted"/>
<accession>A0A7I8W7M0</accession>
<reference evidence="2 3" key="1">
    <citation type="submission" date="2020-08" db="EMBL/GenBank/DDBJ databases">
        <authorList>
            <person name="Hejnol A."/>
        </authorList>
    </citation>
    <scope>NUCLEOTIDE SEQUENCE [LARGE SCALE GENOMIC DNA]</scope>
</reference>
<evidence type="ECO:0000313" key="2">
    <source>
        <dbReference type="EMBL" id="CAD5124116.1"/>
    </source>
</evidence>